<evidence type="ECO:0000313" key="1">
    <source>
        <dbReference type="EMBL" id="KAK9031989.1"/>
    </source>
</evidence>
<evidence type="ECO:0000313" key="2">
    <source>
        <dbReference type="Proteomes" id="UP001396334"/>
    </source>
</evidence>
<reference evidence="1 2" key="1">
    <citation type="journal article" date="2024" name="G3 (Bethesda)">
        <title>Genome assembly of Hibiscus sabdariffa L. provides insights into metabolisms of medicinal natural products.</title>
        <authorList>
            <person name="Kim T."/>
        </authorList>
    </citation>
    <scope>NUCLEOTIDE SEQUENCE [LARGE SCALE GENOMIC DNA]</scope>
    <source>
        <strain evidence="1">TK-2024</strain>
        <tissue evidence="1">Old leaves</tissue>
    </source>
</reference>
<protein>
    <submittedName>
        <fullName evidence="1">Uncharacterized protein</fullName>
    </submittedName>
</protein>
<comment type="caution">
    <text evidence="1">The sequence shown here is derived from an EMBL/GenBank/DDBJ whole genome shotgun (WGS) entry which is preliminary data.</text>
</comment>
<name>A0ABR2T452_9ROSI</name>
<dbReference type="Proteomes" id="UP001396334">
    <property type="component" value="Unassembled WGS sequence"/>
</dbReference>
<proteinExistence type="predicted"/>
<gene>
    <name evidence="1" type="ORF">V6N11_056274</name>
</gene>
<keyword evidence="2" id="KW-1185">Reference proteome</keyword>
<sequence>MGTRTDSVFVIFHGSDDSFGSRWWESRSWPTLGRRMVRLGTPSLGGWNLVHCHQVWDEKPGAKVNGGCYVCAHIIFVLQDLPNWLVAPDRYKDGDRRFEGSVQIGKRLSEGSVKLQGLEKWHSDGSVVFRLMGKRNWKAGFDCDYRESWKNRNGWSEIVTKRRYRGTVQGNRKEENNRRKSLQGKIWKLETKRALFVWCRRCVDVNLNFLGGHGRRRYMQTTTMESTSMKKSITCDWSEKVQKACENYNQYKWDTGQFEEELGPAVMARETFPDFNDIFQDCGLCWVSTCAWGQRWILGECPQFHCSLFIAPDILGMLIPRARDATFYLRKEREL</sequence>
<dbReference type="EMBL" id="JBBPBN010000009">
    <property type="protein sequence ID" value="KAK9031989.1"/>
    <property type="molecule type" value="Genomic_DNA"/>
</dbReference>
<organism evidence="1 2">
    <name type="scientific">Hibiscus sabdariffa</name>
    <name type="common">roselle</name>
    <dbReference type="NCBI Taxonomy" id="183260"/>
    <lineage>
        <taxon>Eukaryota</taxon>
        <taxon>Viridiplantae</taxon>
        <taxon>Streptophyta</taxon>
        <taxon>Embryophyta</taxon>
        <taxon>Tracheophyta</taxon>
        <taxon>Spermatophyta</taxon>
        <taxon>Magnoliopsida</taxon>
        <taxon>eudicotyledons</taxon>
        <taxon>Gunneridae</taxon>
        <taxon>Pentapetalae</taxon>
        <taxon>rosids</taxon>
        <taxon>malvids</taxon>
        <taxon>Malvales</taxon>
        <taxon>Malvaceae</taxon>
        <taxon>Malvoideae</taxon>
        <taxon>Hibiscus</taxon>
    </lineage>
</organism>
<accession>A0ABR2T452</accession>